<evidence type="ECO:0000313" key="2">
    <source>
        <dbReference type="EMBL" id="GAA0713669.1"/>
    </source>
</evidence>
<dbReference type="PROSITE" id="PS51257">
    <property type="entry name" value="PROKAR_LIPOPROTEIN"/>
    <property type="match status" value="1"/>
</dbReference>
<keyword evidence="3" id="KW-1185">Reference proteome</keyword>
<reference evidence="3" key="1">
    <citation type="journal article" date="2019" name="Int. J. Syst. Evol. Microbiol.">
        <title>The Global Catalogue of Microorganisms (GCM) 10K type strain sequencing project: providing services to taxonomists for standard genome sequencing and annotation.</title>
        <authorList>
            <consortium name="The Broad Institute Genomics Platform"/>
            <consortium name="The Broad Institute Genome Sequencing Center for Infectious Disease"/>
            <person name="Wu L."/>
            <person name="Ma J."/>
        </authorList>
    </citation>
    <scope>NUCLEOTIDE SEQUENCE [LARGE SCALE GENOMIC DNA]</scope>
    <source>
        <strain evidence="3">JCM 15974</strain>
    </source>
</reference>
<proteinExistence type="predicted"/>
<comment type="caution">
    <text evidence="2">The sequence shown here is derived from an EMBL/GenBank/DDBJ whole genome shotgun (WGS) entry which is preliminary data.</text>
</comment>
<evidence type="ECO:0000313" key="3">
    <source>
        <dbReference type="Proteomes" id="UP001501758"/>
    </source>
</evidence>
<accession>A0ABP3TNG8</accession>
<feature type="chain" id="PRO_5045433049" evidence="1">
    <location>
        <begin position="21"/>
        <end position="375"/>
    </location>
</feature>
<dbReference type="Proteomes" id="UP001501758">
    <property type="component" value="Unassembled WGS sequence"/>
</dbReference>
<protein>
    <submittedName>
        <fullName evidence="2">Uncharacterized protein</fullName>
    </submittedName>
</protein>
<gene>
    <name evidence="2" type="ORF">GCM10009430_05730</name>
</gene>
<evidence type="ECO:0000256" key="1">
    <source>
        <dbReference type="SAM" id="SignalP"/>
    </source>
</evidence>
<keyword evidence="1" id="KW-0732">Signal</keyword>
<sequence length="375" mass="44338">MMKNIALFLILILFSCLTKAQKGDRITIIEQPSDATILDIVPKENVVSSYKVSNVRRMYNKDSIQNEVKFEFLLKEKVISKNETSSIVEWQLNQEVFKYQIFTLPTFNALEKEHHPFKIRFEIGHRGELLNIVNCEEVRNYIVQMYNLNDAIADTIEGFVFTYGYHYKQPYKEDNTCLNTKKLFKMILFDVFYGLHGMPLAKDTSSYVQVADTTSMTNHYWRINGYQHIKTSQITKNQYRIEDLYYDKSPKAIEKYISERSPKNKENDSFSKEMAAFLTALMTDLKNKAKEEGYSDKQIDSIISEIENEPITPFTKKKFEFYKPFIPKERYVIYNSKKERVEKIYVEINSDFSNDELSYVRLQHRMMCIERVDTP</sequence>
<feature type="signal peptide" evidence="1">
    <location>
        <begin position="1"/>
        <end position="20"/>
    </location>
</feature>
<dbReference type="RefSeq" id="WP_343910317.1">
    <property type="nucleotide sequence ID" value="NZ_BAAAGE010000001.1"/>
</dbReference>
<dbReference type="EMBL" id="BAAAGE010000001">
    <property type="protein sequence ID" value="GAA0713669.1"/>
    <property type="molecule type" value="Genomic_DNA"/>
</dbReference>
<organism evidence="2 3">
    <name type="scientific">Aquimarina litoralis</name>
    <dbReference type="NCBI Taxonomy" id="584605"/>
    <lineage>
        <taxon>Bacteria</taxon>
        <taxon>Pseudomonadati</taxon>
        <taxon>Bacteroidota</taxon>
        <taxon>Flavobacteriia</taxon>
        <taxon>Flavobacteriales</taxon>
        <taxon>Flavobacteriaceae</taxon>
        <taxon>Aquimarina</taxon>
    </lineage>
</organism>
<name>A0ABP3TNG8_9FLAO</name>